<dbReference type="InterPro" id="IPR050991">
    <property type="entry name" value="ECM_Regulatory_Proteins"/>
</dbReference>
<dbReference type="PROSITE" id="PS50853">
    <property type="entry name" value="FN3"/>
    <property type="match status" value="6"/>
</dbReference>
<evidence type="ECO:0000313" key="4">
    <source>
        <dbReference type="EMBL" id="KAK3579080.1"/>
    </source>
</evidence>
<feature type="region of interest" description="Disordered" evidence="2">
    <location>
        <begin position="1"/>
        <end position="56"/>
    </location>
</feature>
<feature type="region of interest" description="Disordered" evidence="2">
    <location>
        <begin position="1282"/>
        <end position="1314"/>
    </location>
</feature>
<keyword evidence="5" id="KW-1185">Reference proteome</keyword>
<feature type="domain" description="Fibronectin type-III" evidence="3">
    <location>
        <begin position="1944"/>
        <end position="2042"/>
    </location>
</feature>
<dbReference type="Pfam" id="PF00041">
    <property type="entry name" value="fn3"/>
    <property type="match status" value="3"/>
</dbReference>
<feature type="compositionally biased region" description="Low complexity" evidence="2">
    <location>
        <begin position="1207"/>
        <end position="1216"/>
    </location>
</feature>
<dbReference type="PANTHER" id="PTHR46708:SF2">
    <property type="entry name" value="FIBRONECTIN TYPE-III DOMAIN-CONTAINING PROTEIN"/>
    <property type="match status" value="1"/>
</dbReference>
<organism evidence="4 5">
    <name type="scientific">Potamilus streckersoni</name>
    <dbReference type="NCBI Taxonomy" id="2493646"/>
    <lineage>
        <taxon>Eukaryota</taxon>
        <taxon>Metazoa</taxon>
        <taxon>Spiralia</taxon>
        <taxon>Lophotrochozoa</taxon>
        <taxon>Mollusca</taxon>
        <taxon>Bivalvia</taxon>
        <taxon>Autobranchia</taxon>
        <taxon>Heteroconchia</taxon>
        <taxon>Palaeoheterodonta</taxon>
        <taxon>Unionida</taxon>
        <taxon>Unionoidea</taxon>
        <taxon>Unionidae</taxon>
        <taxon>Ambleminae</taxon>
        <taxon>Lampsilini</taxon>
        <taxon>Potamilus</taxon>
    </lineage>
</organism>
<dbReference type="SUPFAM" id="SSF52833">
    <property type="entry name" value="Thioredoxin-like"/>
    <property type="match status" value="1"/>
</dbReference>
<proteinExistence type="predicted"/>
<evidence type="ECO:0000313" key="5">
    <source>
        <dbReference type="Proteomes" id="UP001195483"/>
    </source>
</evidence>
<feature type="domain" description="Fibronectin type-III" evidence="3">
    <location>
        <begin position="2629"/>
        <end position="2724"/>
    </location>
</feature>
<dbReference type="SMART" id="SM00060">
    <property type="entry name" value="FN3"/>
    <property type="match status" value="13"/>
</dbReference>
<feature type="domain" description="Fibronectin type-III" evidence="3">
    <location>
        <begin position="1825"/>
        <end position="1931"/>
    </location>
</feature>
<dbReference type="InterPro" id="IPR059177">
    <property type="entry name" value="GH29D-like_dom"/>
</dbReference>
<dbReference type="Gene3D" id="3.40.30.10">
    <property type="entry name" value="Glutaredoxin"/>
    <property type="match status" value="1"/>
</dbReference>
<dbReference type="InterPro" id="IPR003961">
    <property type="entry name" value="FN3_dom"/>
</dbReference>
<dbReference type="SUPFAM" id="SSF49503">
    <property type="entry name" value="Cupredoxins"/>
    <property type="match status" value="3"/>
</dbReference>
<dbReference type="InterPro" id="IPR008972">
    <property type="entry name" value="Cupredoxin"/>
</dbReference>
<comment type="caution">
    <text evidence="4">The sequence shown here is derived from an EMBL/GenBank/DDBJ whole genome shotgun (WGS) entry which is preliminary data.</text>
</comment>
<dbReference type="CDD" id="cd00063">
    <property type="entry name" value="FN3"/>
    <property type="match status" value="6"/>
</dbReference>
<dbReference type="SUPFAM" id="SSF49265">
    <property type="entry name" value="Fibronectin type III"/>
    <property type="match status" value="8"/>
</dbReference>
<dbReference type="InterPro" id="IPR036249">
    <property type="entry name" value="Thioredoxin-like_sf"/>
</dbReference>
<evidence type="ECO:0000259" key="3">
    <source>
        <dbReference type="PROSITE" id="PS50853"/>
    </source>
</evidence>
<feature type="compositionally biased region" description="Polar residues" evidence="2">
    <location>
        <begin position="1158"/>
        <end position="1169"/>
    </location>
</feature>
<feature type="domain" description="Fibronectin type-III" evidence="3">
    <location>
        <begin position="1493"/>
        <end position="1585"/>
    </location>
</feature>
<reference evidence="4" key="3">
    <citation type="submission" date="2023-05" db="EMBL/GenBank/DDBJ databases">
        <authorList>
            <person name="Smith C.H."/>
        </authorList>
    </citation>
    <scope>NUCLEOTIDE SEQUENCE</scope>
    <source>
        <strain evidence="4">CHS0354</strain>
        <tissue evidence="4">Mantle</tissue>
    </source>
</reference>
<accession>A0AAE0RT55</accession>
<sequence>MGAGASRDGEQIEADQNYVANSQVGDPGSPQARKVAERKASSSGTQSRSSMAHMSKANVSRIAENLEEHVVTVSKLGFSTPEISVSEGQSVIFIWEEQDDSLEVVQVIHDGEKLRPVIGGFSGTCSINKGQYEQFFGLEGEYKFAIAGIRSTPLTVTVKRSKDLLAKITDDGFIPDVIDLEEGQSIRWQWNDCSVPHSVQELKFCLDKAGFKKEADSSGKAVRTVTGHDRKEFARPGLYFFATESAELGKMHYCAVRVTEIAREYRVEVGDRSFNPMILLIEEGDRVWWSWDKNKCKKFHSVYQIEAPSLNHGDEDPYVPVKDGFRWSAPSKQGLLSYEFFKPGVYYYSDQNFQEAAEYIGSIIVKPKQKEQYIELTQEGFQTDLVYAQTGDRIWWTWDAKASLIQNQLFTIKEIDVCLNPTFKKSVSAQEKETYQHLDEESLKVCTKVGMATTHFTTIGVYHYRVNGAPESMNTCSVIVNPGSKNHTIHITDNGFEPKVITVRPNDRVWWVWQSGKKQQNVIQVSHQGATIDKGFCSGMLRDAPSAFTHQFITPGVFYYNSISLPKIFGAVVVSTQPHVHEVQVSSAEIKPDPVTIKQNDIVCWIFKTPRQYDVVEVETVDQVMSGDYQSTNEFPPRRCISKAITRTGVIHYFSKSFSSQKAKEDNFINDVRLSSVISDERYDNAVVRVDKSGFYPSILYIQKGQSLLWTWKGSTDSHNIIHVKSPDSDEPMNVVQGPKAFNSGKPVPGNSFLYTFDEDGNYTVASQGAPGFSCTVVCMDVAVRVKDVFISSEIKSGTVDRFSRVDLATETPGAKIYYTTDGSPAELHNDSLKVYEPEKGVILRNSGLVFVRAVAVKEGRMQSHIFTSRRFYVHGDAEESMSSSASAKGPPFEQKGKASAKAWEWWDCIPTIKACFTDPGTLEVFWDPPERPLMDLIRGYQLFLNGVTYCEMFPATNNSLNISGLAGGRMYDVYVVIYSTRQEYGPQKSNVLKMKCPLTVPGGGPVISLERNDKQDALSIVWMSIDSPARPISGYLVFLNDQQCGKRLVPDPESNRCKVVIGSCDLNKPYKIHVLALPKDEPEDSDKVLMSNILQIVLPLDTTRIQLPPKAELLEEEELYCEYLEVHEGAGYLPAMDEGRRGPDDIVEVEKSKFRDQQLSADDQSVMTDDNEKSTQTKRGRPNDFVPPSLREKGVTGYYPRPPSMSTSETTSETGSETETESDAEVVPSSNRSLVIMDASKSQIVGPGRVGKEKETKTPRTPKSFQSKELRQYKAHLVEMDQDRTLSESTQLQKSDRDGDTYREHGSKRKHASMAIIEVQDTVELDTTKDKQGGESNERHVAVPAQGMGTRKRVDEGEFVHSQGENILPAVSISVTSHGKTSCKVEWELPEKPDPSYRLLLFVVNVVGIKFSRDVNSDLSFECNLYEEGRPSRGVQHCWNVTEEKFKCKVDGLLPGLTYRIYVITNYALAHGQQACEVQTSSSVLYYTPVGPPRPPKIRVVSVDMYSALLEWEALQIQEDLLMGYQIYVDDKQLGKVRDKDVHQMLINKMEPGRTLSVHVKAVIKSTMQESEPSNKILVTCPRRPPQVHISQQPAFKQGCVLIAWEKPKGHTTSFGDEDISNYAIYVDGKLYGDEKANKYGDKHGYQYILNDLSPEQSYDITVKAIAGKKRFHSMEAQHVFCLCDSLMSNVVPVMAPAAPKSPKLRLEGLHPEGIDVTWIHPQQHGDATISGYQMLRDGKVYGGIVPPDVNFFRIRDIYLGDKIKLQLMALTEHPVGRSQEMVMDKEKGTVEPSDRNDLFLGDKYAGCRPGPILNVHYTGLVQPPSQVWCEKFTGHSALIVWSKDDDPKAHFVRPEGYQVTWWPGDQPNEDINSDYTTDDHLFITNLRPATTYTIVVEARRTEKYQDFDENADENYGKETVSAFILTAKSEQLTVKTARPPDPPSNLGVLTSTCSGILLAWDPPREHGVEIIGIRIDAVALNSHDPHHVSLSVLPDATQAKIEGLKEKTDYMVRVTAVTDEYFDKLPDSNRIKFTRELPKDVMIASDTSPWLPNNSIPIKTSGTEPPASLKVYKASTTSLTIRWTPPIVYGTNKLKDLVVRWSDIRQLKKKDGEDLVVASYINLLPTDDTYTIEDLVPGNQYRIIVEAVVSVKTSLHLDSSDSEYEKYRRTAHIMSKPLLTRTRAPTEPPVLLITQYTQDTCHLYWEKPLLMTVVGKDDEGKPKYLRRFLEGYRLDINGKIYRYLAPSSQTCQLTKCKPGRKYSVVLVALTCTEDGKKERKRKYKGFYKNTNPQDLNYEYLLSDDDNLDSSPSEPLEVVLPQNQDGYLQSLSSFFTHNEDRDNRTFGDIKVQWTTQGQHSLLKQFNVVWYNLEDRVIQTKYVSPDFSKCSIPVTKLKTVYNIQVEPIYYTETLAQAPQNVQIMIPGPPDAPEIFLHSSSPEEFVIEWGEPRLYGDVKIRGYQVYLNDKKAGKELTHTHRKAVIPCKPNRTYKVNLVAVSANREYSDSSRSNTLLNDTSLHSPRAGAAEDWSQLDDQEIPVKVVKVTETSIHLDWSSFMETEGIGCYKVQWSSVAQPAEREVKLSNKDNNCVITKCLPGTTHFVRLAVIDKDGNVRERSKQLTIQTSAPPDAPLLSVRACNFRYIAVQWEKPMTYGDALISGYKVYVNGIVEAILNADQQTFTFTHGKYCQEYSFQVQALTAIENLNSKPSDPLVVVWPGVKPPNIRRLPTFSNSSLRVGWDDPYLTEGVKVKHYRVVCSEEDTEKIVQSIAPVHPDTREVEFKSIKPGNYNIYVEVHLYGTSEVTCSDPISLQPAPAPDPPRVTATVVGLEERRQLEKITCDLVNKRDRLIRQVGHKLKQIGALTHPLKAEKDKDVIEAAHTLTRIEELLEECFSALDNFTGQLIAHVSWQCPQSNPDLQLSGFKVLIDGKQYGSPLHDGVRTVRIKLGTEQPMHKLTLVSMTDKPAAVSEESNAVELLTENFRPFSFYCYHSIHKKDTPWPEKGCCKYQDSVEYERHLGKKLANQGLLKKQVPPPACSLLDIFDGEYKPLLGTHKRQYPSAILFWSPWCLPSQKLIGYFSRFAREAAKEYNFIAIACNYNAMSASKRKDLIHMITQNNWREDGALWHCTSQCASSIYEATNNIWKNTPSGKKNIGDPEGEGEIDLTELLGIAGVPTLLFIHPEGHIAWHGRYCPFDYASFTEFMHFTFSEVVGAPIPVHSAFQDDLIIDEDVIEVIMQFANSSNPFKSTIKIPDFRPLSAKEEEINDRIFLKRRQSPKPKTRRGKLTVNQRPYSAHSTTYAYLLKSPYMQKVIPSPRVNRVLMRPASGKNIRMAYETL</sequence>
<feature type="compositionally biased region" description="Basic and acidic residues" evidence="2">
    <location>
        <begin position="1295"/>
        <end position="1306"/>
    </location>
</feature>
<evidence type="ECO:0000256" key="2">
    <source>
        <dbReference type="SAM" id="MobiDB-lite"/>
    </source>
</evidence>
<reference evidence="4" key="1">
    <citation type="journal article" date="2021" name="Genome Biol. Evol.">
        <title>A High-Quality Reference Genome for a Parasitic Bivalve with Doubly Uniparental Inheritance (Bivalvia: Unionida).</title>
        <authorList>
            <person name="Smith C.H."/>
        </authorList>
    </citation>
    <scope>NUCLEOTIDE SEQUENCE</scope>
    <source>
        <strain evidence="4">CHS0354</strain>
    </source>
</reference>
<keyword evidence="1" id="KW-0677">Repeat</keyword>
<gene>
    <name evidence="4" type="ORF">CHS0354_029940</name>
</gene>
<feature type="compositionally biased region" description="Polar residues" evidence="2">
    <location>
        <begin position="41"/>
        <end position="52"/>
    </location>
</feature>
<dbReference type="Pfam" id="PF13290">
    <property type="entry name" value="CHB_HEX_C_1"/>
    <property type="match status" value="1"/>
</dbReference>
<feature type="domain" description="Fibronectin type-III" evidence="3">
    <location>
        <begin position="2428"/>
        <end position="2521"/>
    </location>
</feature>
<evidence type="ECO:0000256" key="1">
    <source>
        <dbReference type="ARBA" id="ARBA00022737"/>
    </source>
</evidence>
<dbReference type="PANTHER" id="PTHR46708">
    <property type="entry name" value="TENASCIN"/>
    <property type="match status" value="1"/>
</dbReference>
<dbReference type="InterPro" id="IPR036116">
    <property type="entry name" value="FN3_sf"/>
</dbReference>
<dbReference type="Gene3D" id="2.60.40.10">
    <property type="entry name" value="Immunoglobulins"/>
    <property type="match status" value="7"/>
</dbReference>
<dbReference type="Proteomes" id="UP001195483">
    <property type="component" value="Unassembled WGS sequence"/>
</dbReference>
<dbReference type="InterPro" id="IPR013783">
    <property type="entry name" value="Ig-like_fold"/>
</dbReference>
<feature type="region of interest" description="Disordered" evidence="2">
    <location>
        <begin position="1153"/>
        <end position="1269"/>
    </location>
</feature>
<feature type="domain" description="Fibronectin type-III" evidence="3">
    <location>
        <begin position="2067"/>
        <end position="2175"/>
    </location>
</feature>
<protein>
    <recommendedName>
        <fullName evidence="3">Fibronectin type-III domain-containing protein</fullName>
    </recommendedName>
</protein>
<reference evidence="4" key="2">
    <citation type="journal article" date="2021" name="Genome Biol. Evol.">
        <title>Developing a high-quality reference genome for a parasitic bivalve with doubly uniparental inheritance (Bivalvia: Unionida).</title>
        <authorList>
            <person name="Smith C.H."/>
        </authorList>
    </citation>
    <scope>NUCLEOTIDE SEQUENCE</scope>
    <source>
        <strain evidence="4">CHS0354</strain>
        <tissue evidence="4">Mantle</tissue>
    </source>
</reference>
<dbReference type="Gene3D" id="2.60.40.420">
    <property type="entry name" value="Cupredoxins - blue copper proteins"/>
    <property type="match status" value="3"/>
</dbReference>
<dbReference type="EMBL" id="JAEAOA010001785">
    <property type="protein sequence ID" value="KAK3579080.1"/>
    <property type="molecule type" value="Genomic_DNA"/>
</dbReference>
<name>A0AAE0RT55_9BIVA</name>